<dbReference type="EMBL" id="HBUF01045613">
    <property type="protein sequence ID" value="CAG6619518.1"/>
    <property type="molecule type" value="Transcribed_RNA"/>
</dbReference>
<feature type="domain" description="TauD/TfdA-like" evidence="3">
    <location>
        <begin position="42"/>
        <end position="83"/>
    </location>
</feature>
<dbReference type="Gene3D" id="3.60.130.10">
    <property type="entry name" value="Clavaminate synthase-like"/>
    <property type="match status" value="1"/>
</dbReference>
<keyword evidence="1" id="KW-0560">Oxidoreductase</keyword>
<organism evidence="4">
    <name type="scientific">Cacopsylla melanoneura</name>
    <dbReference type="NCBI Taxonomy" id="428564"/>
    <lineage>
        <taxon>Eukaryota</taxon>
        <taxon>Metazoa</taxon>
        <taxon>Ecdysozoa</taxon>
        <taxon>Arthropoda</taxon>
        <taxon>Hexapoda</taxon>
        <taxon>Insecta</taxon>
        <taxon>Pterygota</taxon>
        <taxon>Neoptera</taxon>
        <taxon>Paraneoptera</taxon>
        <taxon>Hemiptera</taxon>
        <taxon>Sternorrhyncha</taxon>
        <taxon>Psylloidea</taxon>
        <taxon>Psyllidae</taxon>
        <taxon>Psyllinae</taxon>
        <taxon>Cacopsylla</taxon>
    </lineage>
</organism>
<evidence type="ECO:0000259" key="3">
    <source>
        <dbReference type="Pfam" id="PF02668"/>
    </source>
</evidence>
<name>A0A8D8M7U3_9HEMI</name>
<keyword evidence="2" id="KW-0732">Signal</keyword>
<dbReference type="InterPro" id="IPR042098">
    <property type="entry name" value="TauD-like_sf"/>
</dbReference>
<evidence type="ECO:0000313" key="4">
    <source>
        <dbReference type="EMBL" id="CAG6619518.1"/>
    </source>
</evidence>
<dbReference type="AlphaFoldDB" id="A0A8D8M7U3"/>
<keyword evidence="4" id="KW-0223">Dioxygenase</keyword>
<proteinExistence type="predicted"/>
<dbReference type="EMBL" id="HBUF01045615">
    <property type="protein sequence ID" value="CAG6619520.1"/>
    <property type="molecule type" value="Transcribed_RNA"/>
</dbReference>
<dbReference type="InterPro" id="IPR003819">
    <property type="entry name" value="TauD/TfdA-like"/>
</dbReference>
<accession>A0A8D8M7U3</accession>
<feature type="chain" id="PRO_5033670193" evidence="2">
    <location>
        <begin position="27"/>
        <end position="100"/>
    </location>
</feature>
<protein>
    <submittedName>
        <fullName evidence="4">Trimethyllysine dioxygenase, mitochondrial</fullName>
    </submittedName>
</protein>
<evidence type="ECO:0000256" key="1">
    <source>
        <dbReference type="ARBA" id="ARBA00023002"/>
    </source>
</evidence>
<sequence>MIRELRVVPLMSKLKCMLLALPLAKCCSLITGEYCMVKRTLYCYNRLTYVTRFTPGRVLFINNWRVLHGRSSYRGQRTITGCYVTMGNLLSRARMLKLIC</sequence>
<reference evidence="4" key="1">
    <citation type="submission" date="2021-05" db="EMBL/GenBank/DDBJ databases">
        <authorList>
            <person name="Alioto T."/>
            <person name="Alioto T."/>
            <person name="Gomez Garrido J."/>
        </authorList>
    </citation>
    <scope>NUCLEOTIDE SEQUENCE</scope>
</reference>
<evidence type="ECO:0000256" key="2">
    <source>
        <dbReference type="SAM" id="SignalP"/>
    </source>
</evidence>
<dbReference type="Pfam" id="PF02668">
    <property type="entry name" value="TauD"/>
    <property type="match status" value="1"/>
</dbReference>
<dbReference type="GO" id="GO:0051213">
    <property type="term" value="F:dioxygenase activity"/>
    <property type="evidence" value="ECO:0007669"/>
    <property type="project" value="UniProtKB-KW"/>
</dbReference>
<feature type="signal peptide" evidence="2">
    <location>
        <begin position="1"/>
        <end position="26"/>
    </location>
</feature>
<dbReference type="SUPFAM" id="SSF51197">
    <property type="entry name" value="Clavaminate synthase-like"/>
    <property type="match status" value="1"/>
</dbReference>